<dbReference type="AlphaFoldDB" id="A0AAE2CGR1"/>
<evidence type="ECO:0000313" key="4">
    <source>
        <dbReference type="Proteomes" id="UP001293254"/>
    </source>
</evidence>
<feature type="compositionally biased region" description="Low complexity" evidence="1">
    <location>
        <begin position="198"/>
        <end position="210"/>
    </location>
</feature>
<protein>
    <recommendedName>
        <fullName evidence="2">Myb/SANT-like domain-containing protein</fullName>
    </recommendedName>
</protein>
<dbReference type="InterPro" id="IPR024752">
    <property type="entry name" value="Myb/SANT-like_dom"/>
</dbReference>
<evidence type="ECO:0000313" key="3">
    <source>
        <dbReference type="EMBL" id="KAK4421578.1"/>
    </source>
</evidence>
<sequence length="218" mass="25316">MFYCQHWTSEIEHTFIQFLLAHHRKGTFHEERLNCHVVLCALFDINARYGCTLSYSYCQRTLTKLKIRHRVFSWITSLVTVKWDPNKNTITADTYVWEQIAKAKNIGKCYVNAPERQWTSLWVLFRECTGDFDDEEEAIFFDWAGTCLDDEWVHPNNALPDASSEDSSYGHNDELGLEDPSWWAFVQEYYASDSSTGSVNTHSVPSSSSTDWLCDPTK</sequence>
<comment type="caution">
    <text evidence="3">The sequence shown here is derived from an EMBL/GenBank/DDBJ whole genome shotgun (WGS) entry which is preliminary data.</text>
</comment>
<evidence type="ECO:0000256" key="1">
    <source>
        <dbReference type="SAM" id="MobiDB-lite"/>
    </source>
</evidence>
<feature type="region of interest" description="Disordered" evidence="1">
    <location>
        <begin position="193"/>
        <end position="218"/>
    </location>
</feature>
<name>A0AAE2CGR1_9LAMI</name>
<feature type="domain" description="Myb/SANT-like" evidence="2">
    <location>
        <begin position="6"/>
        <end position="99"/>
    </location>
</feature>
<keyword evidence="4" id="KW-1185">Reference proteome</keyword>
<dbReference type="Proteomes" id="UP001293254">
    <property type="component" value="Unassembled WGS sequence"/>
</dbReference>
<organism evidence="3 4">
    <name type="scientific">Sesamum alatum</name>
    <dbReference type="NCBI Taxonomy" id="300844"/>
    <lineage>
        <taxon>Eukaryota</taxon>
        <taxon>Viridiplantae</taxon>
        <taxon>Streptophyta</taxon>
        <taxon>Embryophyta</taxon>
        <taxon>Tracheophyta</taxon>
        <taxon>Spermatophyta</taxon>
        <taxon>Magnoliopsida</taxon>
        <taxon>eudicotyledons</taxon>
        <taxon>Gunneridae</taxon>
        <taxon>Pentapetalae</taxon>
        <taxon>asterids</taxon>
        <taxon>lamiids</taxon>
        <taxon>Lamiales</taxon>
        <taxon>Pedaliaceae</taxon>
        <taxon>Sesamum</taxon>
    </lineage>
</organism>
<dbReference type="Pfam" id="PF12776">
    <property type="entry name" value="Myb_DNA-bind_3"/>
    <property type="match status" value="1"/>
</dbReference>
<proteinExistence type="predicted"/>
<accession>A0AAE2CGR1</accession>
<evidence type="ECO:0000259" key="2">
    <source>
        <dbReference type="Pfam" id="PF12776"/>
    </source>
</evidence>
<reference evidence="3" key="1">
    <citation type="submission" date="2020-06" db="EMBL/GenBank/DDBJ databases">
        <authorList>
            <person name="Li T."/>
            <person name="Hu X."/>
            <person name="Zhang T."/>
            <person name="Song X."/>
            <person name="Zhang H."/>
            <person name="Dai N."/>
            <person name="Sheng W."/>
            <person name="Hou X."/>
            <person name="Wei L."/>
        </authorList>
    </citation>
    <scope>NUCLEOTIDE SEQUENCE</scope>
    <source>
        <strain evidence="3">3651</strain>
        <tissue evidence="3">Leaf</tissue>
    </source>
</reference>
<dbReference type="EMBL" id="JACGWO010000008">
    <property type="protein sequence ID" value="KAK4421578.1"/>
    <property type="molecule type" value="Genomic_DNA"/>
</dbReference>
<reference evidence="3" key="2">
    <citation type="journal article" date="2024" name="Plant">
        <title>Genomic evolution and insights into agronomic trait innovations of Sesamum species.</title>
        <authorList>
            <person name="Miao H."/>
            <person name="Wang L."/>
            <person name="Qu L."/>
            <person name="Liu H."/>
            <person name="Sun Y."/>
            <person name="Le M."/>
            <person name="Wang Q."/>
            <person name="Wei S."/>
            <person name="Zheng Y."/>
            <person name="Lin W."/>
            <person name="Duan Y."/>
            <person name="Cao H."/>
            <person name="Xiong S."/>
            <person name="Wang X."/>
            <person name="Wei L."/>
            <person name="Li C."/>
            <person name="Ma Q."/>
            <person name="Ju M."/>
            <person name="Zhao R."/>
            <person name="Li G."/>
            <person name="Mu C."/>
            <person name="Tian Q."/>
            <person name="Mei H."/>
            <person name="Zhang T."/>
            <person name="Gao T."/>
            <person name="Zhang H."/>
        </authorList>
    </citation>
    <scope>NUCLEOTIDE SEQUENCE</scope>
    <source>
        <strain evidence="3">3651</strain>
    </source>
</reference>
<gene>
    <name evidence="3" type="ORF">Salat_2108400</name>
</gene>